<dbReference type="GO" id="GO:0016787">
    <property type="term" value="F:hydrolase activity"/>
    <property type="evidence" value="ECO:0007669"/>
    <property type="project" value="UniProtKB-KW"/>
</dbReference>
<keyword evidence="1 3" id="KW-0378">Hydrolase</keyword>
<proteinExistence type="predicted"/>
<reference evidence="3 4" key="1">
    <citation type="submission" date="2024-10" db="EMBL/GenBank/DDBJ databases">
        <title>The Natural Products Discovery Center: Release of the First 8490 Sequenced Strains for Exploring Actinobacteria Biosynthetic Diversity.</title>
        <authorList>
            <person name="Kalkreuter E."/>
            <person name="Kautsar S.A."/>
            <person name="Yang D."/>
            <person name="Bader C.D."/>
            <person name="Teijaro C.N."/>
            <person name="Fluegel L."/>
            <person name="Davis C.M."/>
            <person name="Simpson J.R."/>
            <person name="Lauterbach L."/>
            <person name="Steele A.D."/>
            <person name="Gui C."/>
            <person name="Meng S."/>
            <person name="Li G."/>
            <person name="Viehrig K."/>
            <person name="Ye F."/>
            <person name="Su P."/>
            <person name="Kiefer A.F."/>
            <person name="Nichols A."/>
            <person name="Cepeda A.J."/>
            <person name="Yan W."/>
            <person name="Fan B."/>
            <person name="Jiang Y."/>
            <person name="Adhikari A."/>
            <person name="Zheng C.-J."/>
            <person name="Schuster L."/>
            <person name="Cowan T.M."/>
            <person name="Smanski M.J."/>
            <person name="Chevrette M.G."/>
            <person name="De Carvalho L.P.S."/>
            <person name="Shen B."/>
        </authorList>
    </citation>
    <scope>NUCLEOTIDE SEQUENCE [LARGE SCALE GENOMIC DNA]</scope>
    <source>
        <strain evidence="3 4">NPDC020979</strain>
    </source>
</reference>
<organism evidence="3 4">
    <name type="scientific">Streptomyces abikoensis</name>
    <dbReference type="NCBI Taxonomy" id="97398"/>
    <lineage>
        <taxon>Bacteria</taxon>
        <taxon>Bacillati</taxon>
        <taxon>Actinomycetota</taxon>
        <taxon>Actinomycetes</taxon>
        <taxon>Kitasatosporales</taxon>
        <taxon>Streptomycetaceae</taxon>
        <taxon>Streptomyces</taxon>
    </lineage>
</organism>
<sequence>MDVRTAALVVVDVQRGFVNGNSEHAVPQVVRLVEMWSAAGRPVVFARFRNAPGSPYERISGWTRLRTAEEQALVEGLQPFVDSAALLVDKTVSSALTEDLVRVVDERGWTDLVLCGIDTDSCVYDTAVAAYHGGLTPWIVTDACASTGGAEVHEAALLLARRNIGVHQLLTVDQVAGVLASGVPAPEGACA</sequence>
<dbReference type="RefSeq" id="WP_397614917.1">
    <property type="nucleotide sequence ID" value="NZ_JBIRRB010000020.1"/>
</dbReference>
<name>A0ABW7TGP5_9ACTN</name>
<keyword evidence="4" id="KW-1185">Reference proteome</keyword>
<dbReference type="PANTHER" id="PTHR43540:SF6">
    <property type="entry name" value="ISOCHORISMATASE-LIKE DOMAIN-CONTAINING PROTEIN"/>
    <property type="match status" value="1"/>
</dbReference>
<dbReference type="EC" id="3.-.-.-" evidence="3"/>
<gene>
    <name evidence="3" type="ORF">ACH4TF_33600</name>
</gene>
<evidence type="ECO:0000313" key="3">
    <source>
        <dbReference type="EMBL" id="MFI0915331.1"/>
    </source>
</evidence>
<dbReference type="Proteomes" id="UP001611162">
    <property type="component" value="Unassembled WGS sequence"/>
</dbReference>
<dbReference type="Gene3D" id="3.40.50.850">
    <property type="entry name" value="Isochorismatase-like"/>
    <property type="match status" value="1"/>
</dbReference>
<feature type="domain" description="Isochorismatase-like" evidence="2">
    <location>
        <begin position="6"/>
        <end position="161"/>
    </location>
</feature>
<dbReference type="InterPro" id="IPR036380">
    <property type="entry name" value="Isochorismatase-like_sf"/>
</dbReference>
<dbReference type="Pfam" id="PF00857">
    <property type="entry name" value="Isochorismatase"/>
    <property type="match status" value="1"/>
</dbReference>
<dbReference type="InterPro" id="IPR050272">
    <property type="entry name" value="Isochorismatase-like_hydrls"/>
</dbReference>
<dbReference type="SUPFAM" id="SSF52499">
    <property type="entry name" value="Isochorismatase-like hydrolases"/>
    <property type="match status" value="1"/>
</dbReference>
<dbReference type="CDD" id="cd00431">
    <property type="entry name" value="cysteine_hydrolases"/>
    <property type="match status" value="1"/>
</dbReference>
<protein>
    <submittedName>
        <fullName evidence="3">Isochorismatase family cysteine hydrolase</fullName>
        <ecNumber evidence="3">3.-.-.-</ecNumber>
    </submittedName>
</protein>
<dbReference type="InterPro" id="IPR000868">
    <property type="entry name" value="Isochorismatase-like_dom"/>
</dbReference>
<comment type="caution">
    <text evidence="3">The sequence shown here is derived from an EMBL/GenBank/DDBJ whole genome shotgun (WGS) entry which is preliminary data.</text>
</comment>
<dbReference type="EMBL" id="JBIRRB010000020">
    <property type="protein sequence ID" value="MFI0915331.1"/>
    <property type="molecule type" value="Genomic_DNA"/>
</dbReference>
<dbReference type="PANTHER" id="PTHR43540">
    <property type="entry name" value="PEROXYUREIDOACRYLATE/UREIDOACRYLATE AMIDOHYDROLASE-RELATED"/>
    <property type="match status" value="1"/>
</dbReference>
<evidence type="ECO:0000256" key="1">
    <source>
        <dbReference type="ARBA" id="ARBA00022801"/>
    </source>
</evidence>
<evidence type="ECO:0000313" key="4">
    <source>
        <dbReference type="Proteomes" id="UP001611162"/>
    </source>
</evidence>
<accession>A0ABW7TGP5</accession>
<evidence type="ECO:0000259" key="2">
    <source>
        <dbReference type="Pfam" id="PF00857"/>
    </source>
</evidence>